<evidence type="ECO:0000313" key="2">
    <source>
        <dbReference type="EMBL" id="KNX43378.1"/>
    </source>
</evidence>
<organism evidence="2 3">
    <name type="scientific">Roseovarius tolerans</name>
    <dbReference type="NCBI Taxonomy" id="74031"/>
    <lineage>
        <taxon>Bacteria</taxon>
        <taxon>Pseudomonadati</taxon>
        <taxon>Pseudomonadota</taxon>
        <taxon>Alphaproteobacteria</taxon>
        <taxon>Rhodobacterales</taxon>
        <taxon>Roseobacteraceae</taxon>
        <taxon>Roseovarius</taxon>
    </lineage>
</organism>
<dbReference type="AlphaFoldDB" id="A0A0L6D114"/>
<dbReference type="Gene3D" id="3.30.450.40">
    <property type="match status" value="1"/>
</dbReference>
<dbReference type="PATRIC" id="fig|74031.6.peg.170"/>
<dbReference type="Proteomes" id="UP000037046">
    <property type="component" value="Unassembled WGS sequence"/>
</dbReference>
<dbReference type="EMBL" id="LGVV01000001">
    <property type="protein sequence ID" value="KNX43378.1"/>
    <property type="molecule type" value="Genomic_DNA"/>
</dbReference>
<keyword evidence="3" id="KW-1185">Reference proteome</keyword>
<sequence>MSHHEFVSARLPANENRRLSAVRRTGLMGTANKARFDIYTRVFRHIAGVPVAYTGLLDEARQYFLSENFTGCLTGVSEVAREATLCQHALLDTKPYIVPDLRENDVFRHHPLVTGDPQWVFWAGFPLVTQEGYVLGTVCAVDFEPRHMSSEQVDLLRGVAADMALTIQMQADQQEMLAEKCAGVLDALAGAEIVDISTARAFLGLCMNGPIDKTGRARLVQAGLAIEEGADLALSAEGNTLRTGQGLGPAAYKVQASPIRDADLLDAMFEMMDEAET</sequence>
<evidence type="ECO:0000313" key="3">
    <source>
        <dbReference type="Proteomes" id="UP000037046"/>
    </source>
</evidence>
<evidence type="ECO:0000259" key="1">
    <source>
        <dbReference type="Pfam" id="PF13185"/>
    </source>
</evidence>
<dbReference type="RefSeq" id="WP_050661126.1">
    <property type="nucleotide sequence ID" value="NZ_CP118494.1"/>
</dbReference>
<gene>
    <name evidence="2" type="ORF">ROTO_01680</name>
</gene>
<name>A0A0L6D114_9RHOB</name>
<feature type="domain" description="GAF" evidence="1">
    <location>
        <begin position="43"/>
        <end position="168"/>
    </location>
</feature>
<dbReference type="InterPro" id="IPR029016">
    <property type="entry name" value="GAF-like_dom_sf"/>
</dbReference>
<dbReference type="PANTHER" id="PTHR43102:SF2">
    <property type="entry name" value="GAF DOMAIN-CONTAINING PROTEIN"/>
    <property type="match status" value="1"/>
</dbReference>
<reference evidence="3" key="1">
    <citation type="submission" date="2015-07" db="EMBL/GenBank/DDBJ databases">
        <title>Draft Genome Sequence of Roseovarius tolerans EL-164, a producer of N-Acylated Alanine Methyl Esters (NAMEs).</title>
        <authorList>
            <person name="Voget S."/>
            <person name="Bruns H."/>
            <person name="Wagner-Doebler I."/>
            <person name="Schulz S."/>
            <person name="Daniel R."/>
        </authorList>
    </citation>
    <scope>NUCLEOTIDE SEQUENCE [LARGE SCALE GENOMIC DNA]</scope>
    <source>
        <strain evidence="3">EL-164</strain>
    </source>
</reference>
<dbReference type="OrthoDB" id="9816309at2"/>
<dbReference type="STRING" id="74031.SAMN04488077_11529"/>
<dbReference type="SUPFAM" id="SSF55781">
    <property type="entry name" value="GAF domain-like"/>
    <property type="match status" value="1"/>
</dbReference>
<dbReference type="PANTHER" id="PTHR43102">
    <property type="entry name" value="SLR1143 PROTEIN"/>
    <property type="match status" value="1"/>
</dbReference>
<proteinExistence type="predicted"/>
<dbReference type="Pfam" id="PF13185">
    <property type="entry name" value="GAF_2"/>
    <property type="match status" value="1"/>
</dbReference>
<comment type="caution">
    <text evidence="2">The sequence shown here is derived from an EMBL/GenBank/DDBJ whole genome shotgun (WGS) entry which is preliminary data.</text>
</comment>
<protein>
    <submittedName>
        <fullName evidence="2">GAF domain protein</fullName>
    </submittedName>
</protein>
<accession>A0A0L6D114</accession>
<dbReference type="InterPro" id="IPR003018">
    <property type="entry name" value="GAF"/>
</dbReference>